<dbReference type="AlphaFoldDB" id="A0A8H7NY15"/>
<feature type="compositionally biased region" description="Polar residues" evidence="1">
    <location>
        <begin position="144"/>
        <end position="163"/>
    </location>
</feature>
<accession>A0A8H7NY15</accession>
<proteinExistence type="predicted"/>
<feature type="region of interest" description="Disordered" evidence="1">
    <location>
        <begin position="238"/>
        <end position="266"/>
    </location>
</feature>
<organism evidence="2 3">
    <name type="scientific">Rhodonia placenta</name>
    <dbReference type="NCBI Taxonomy" id="104341"/>
    <lineage>
        <taxon>Eukaryota</taxon>
        <taxon>Fungi</taxon>
        <taxon>Dikarya</taxon>
        <taxon>Basidiomycota</taxon>
        <taxon>Agaricomycotina</taxon>
        <taxon>Agaricomycetes</taxon>
        <taxon>Polyporales</taxon>
        <taxon>Adustoporiaceae</taxon>
        <taxon>Rhodonia</taxon>
    </lineage>
</organism>
<feature type="compositionally biased region" description="Polar residues" evidence="1">
    <location>
        <begin position="238"/>
        <end position="259"/>
    </location>
</feature>
<feature type="compositionally biased region" description="Basic residues" evidence="1">
    <location>
        <begin position="117"/>
        <end position="128"/>
    </location>
</feature>
<evidence type="ECO:0000313" key="2">
    <source>
        <dbReference type="EMBL" id="KAF9809220.1"/>
    </source>
</evidence>
<evidence type="ECO:0008006" key="4">
    <source>
        <dbReference type="Google" id="ProtNLM"/>
    </source>
</evidence>
<dbReference type="Proteomes" id="UP000639403">
    <property type="component" value="Unassembled WGS sequence"/>
</dbReference>
<feature type="region of interest" description="Disordered" evidence="1">
    <location>
        <begin position="61"/>
        <end position="169"/>
    </location>
</feature>
<evidence type="ECO:0000313" key="3">
    <source>
        <dbReference type="Proteomes" id="UP000639403"/>
    </source>
</evidence>
<reference evidence="2" key="2">
    <citation type="journal article" name="Front. Microbiol.">
        <title>Degradative Capacity of Two Strains of Rhodonia placenta: From Phenotype to Genotype.</title>
        <authorList>
            <person name="Kolle M."/>
            <person name="Horta M.A.C."/>
            <person name="Nowrousian M."/>
            <person name="Ohm R.A."/>
            <person name="Benz J.P."/>
            <person name="Pilgard A."/>
        </authorList>
    </citation>
    <scope>NUCLEOTIDE SEQUENCE</scope>
    <source>
        <strain evidence="2">FPRL280</strain>
    </source>
</reference>
<evidence type="ECO:0000256" key="1">
    <source>
        <dbReference type="SAM" id="MobiDB-lite"/>
    </source>
</evidence>
<dbReference type="Gene3D" id="1.10.720.30">
    <property type="entry name" value="SAP domain"/>
    <property type="match status" value="1"/>
</dbReference>
<sequence>MTETSDNVVAPMQNLGKLTVPQLKALCKERKITGYSKLGKNALIDKLRVVIGEVISKEATSKTAIKETSGPTNGGDLVQPSVNADRGDSGSAHEPRGEAQIDNAKEPSAQKNDLASKKPKVTKTKKPKNPVPRPSGPRNADVDATSTQMLKSKPFTSTSSTENPRPISLDQAATDVPTSECMLPLVPHIEDTAAASISTSRSEHSTCPDIVQEASAPAASISVESVSTVPAGRKRLSTASISASKRQRTESTCVSTKTSMPPPSSILRPRTDAGLHNQPTSTLSSGLAADLPARTTIQQRHEVIRKTQQVATSLPPTGKRFKKLVVLRPPNTDSAIHMPEIIPADFNPGITVMTAEDKKAFPETPYLEFPPSPCPPELASITLPPSLSQRKRVHRWAVILSGLSNKEREQCVLVSRMFRYAVYLSASHILKSQFDGRRLQEEALKRYSLAMTNMWPYLRFRHAEVAQRQQAYDASFLARFMRGKALPDPIAINLWVSPDNERQIAIAIRFVMSRLWFALSIGIGRSDSEIPQWLCDVVADVQEVVKGEIWSVSVVSPHSKPQGIISSVKETFYALESTCEVVGRQEAQEIPVRADWSEYVSRCLQSASSATIVHEPLSRRLKWANHEEYEKGISRLWLKRIASEGPIGTAKRTVAERYVMACVVANSVSGQWKTATEMAQDFAGLQPRIGKTQGRCKPPSINLYLPECVIASHCRPARALTSFSYRRHHHIESVHFTVPGGQRLHPALAVVQTPHREYYILRDNGMQVGCEEDGVGQVWQEVVGCDALGCRA</sequence>
<dbReference type="InterPro" id="IPR036361">
    <property type="entry name" value="SAP_dom_sf"/>
</dbReference>
<feature type="compositionally biased region" description="Basic and acidic residues" evidence="1">
    <location>
        <begin position="85"/>
        <end position="105"/>
    </location>
</feature>
<dbReference type="EMBL" id="JADOXO010000213">
    <property type="protein sequence ID" value="KAF9809220.1"/>
    <property type="molecule type" value="Genomic_DNA"/>
</dbReference>
<protein>
    <recommendedName>
        <fullName evidence="4">Rho termination factor N-terminal domain-containing protein</fullName>
    </recommendedName>
</protein>
<name>A0A8H7NY15_9APHY</name>
<comment type="caution">
    <text evidence="2">The sequence shown here is derived from an EMBL/GenBank/DDBJ whole genome shotgun (WGS) entry which is preliminary data.</text>
</comment>
<reference evidence="2" key="1">
    <citation type="submission" date="2020-11" db="EMBL/GenBank/DDBJ databases">
        <authorList>
            <person name="Koelle M."/>
            <person name="Horta M.A.C."/>
            <person name="Nowrousian M."/>
            <person name="Ohm R.A."/>
            <person name="Benz P."/>
            <person name="Pilgard A."/>
        </authorList>
    </citation>
    <scope>NUCLEOTIDE SEQUENCE</scope>
    <source>
        <strain evidence="2">FPRL280</strain>
    </source>
</reference>
<gene>
    <name evidence="2" type="ORF">IEO21_07484</name>
</gene>